<proteinExistence type="predicted"/>
<name>A0A2M8ISY1_9RHOB</name>
<evidence type="ECO:0000313" key="3">
    <source>
        <dbReference type="Proteomes" id="UP000231553"/>
    </source>
</evidence>
<reference evidence="2 3" key="1">
    <citation type="journal article" date="2018" name="Int. J. Syst. Evol. Microbiol.">
        <title>Pseudooceanicola lipolyticus sp. nov., a marine alphaproteobacterium, reclassification of Oceanicola flagellatus as Pseudooceanicola flagellatus comb. nov. and emended description of the genus Pseudooceanicola.</title>
        <authorList>
            <person name="Huang M.-M."/>
            <person name="Guo L.-L."/>
            <person name="Wu Y.-H."/>
            <person name="Lai Q.-L."/>
            <person name="Shao Z.-Z."/>
            <person name="Wang C.-S."/>
            <person name="Wu M."/>
            <person name="Xu X.-W."/>
        </authorList>
    </citation>
    <scope>NUCLEOTIDE SEQUENCE [LARGE SCALE GENOMIC DNA]</scope>
    <source>
        <strain evidence="2 3">157</strain>
    </source>
</reference>
<protein>
    <submittedName>
        <fullName evidence="2">Uncharacterized protein</fullName>
    </submittedName>
</protein>
<comment type="caution">
    <text evidence="2">The sequence shown here is derived from an EMBL/GenBank/DDBJ whole genome shotgun (WGS) entry which is preliminary data.</text>
</comment>
<keyword evidence="3" id="KW-1185">Reference proteome</keyword>
<dbReference type="Proteomes" id="UP000231553">
    <property type="component" value="Unassembled WGS sequence"/>
</dbReference>
<gene>
    <name evidence="2" type="ORF">CVM52_26400</name>
</gene>
<dbReference type="RefSeq" id="WP_370741731.1">
    <property type="nucleotide sequence ID" value="NZ_PGTB01000428.1"/>
</dbReference>
<feature type="coiled-coil region" evidence="1">
    <location>
        <begin position="10"/>
        <end position="44"/>
    </location>
</feature>
<accession>A0A2M8ISY1</accession>
<sequence>ARAALLQEGQARLGDSNARLQGDLEQARQELAAGQARIAALEAEAGRFFTSRSYRLTAPLRRMRAVLRGRE</sequence>
<feature type="non-terminal residue" evidence="2">
    <location>
        <position position="1"/>
    </location>
</feature>
<dbReference type="EMBL" id="PGTB01000428">
    <property type="protein sequence ID" value="PJE27124.1"/>
    <property type="molecule type" value="Genomic_DNA"/>
</dbReference>
<evidence type="ECO:0000256" key="1">
    <source>
        <dbReference type="SAM" id="Coils"/>
    </source>
</evidence>
<organism evidence="2 3">
    <name type="scientific">Pseudooceanicola lipolyticus</name>
    <dbReference type="NCBI Taxonomy" id="2029104"/>
    <lineage>
        <taxon>Bacteria</taxon>
        <taxon>Pseudomonadati</taxon>
        <taxon>Pseudomonadota</taxon>
        <taxon>Alphaproteobacteria</taxon>
        <taxon>Rhodobacterales</taxon>
        <taxon>Paracoccaceae</taxon>
        <taxon>Pseudooceanicola</taxon>
    </lineage>
</organism>
<evidence type="ECO:0000313" key="2">
    <source>
        <dbReference type="EMBL" id="PJE27124.1"/>
    </source>
</evidence>
<dbReference type="AlphaFoldDB" id="A0A2M8ISY1"/>
<keyword evidence="1" id="KW-0175">Coiled coil</keyword>